<protein>
    <recommendedName>
        <fullName evidence="5">Secreted protein</fullName>
    </recommendedName>
</protein>
<feature type="compositionally biased region" description="Basic residues" evidence="1">
    <location>
        <begin position="103"/>
        <end position="130"/>
    </location>
</feature>
<accession>A0AAN0IY95</accession>
<dbReference type="GeneID" id="109580553"/>
<keyword evidence="2" id="KW-0732">Signal</keyword>
<reference evidence="3" key="2">
    <citation type="submission" date="2024-06" db="UniProtKB">
        <authorList>
            <consortium name="EnsemblMetazoa"/>
        </authorList>
    </citation>
    <scope>IDENTIFICATION</scope>
</reference>
<name>A0AAN0IY95_AMPQE</name>
<evidence type="ECO:0008006" key="5">
    <source>
        <dbReference type="Google" id="ProtNLM"/>
    </source>
</evidence>
<evidence type="ECO:0000313" key="4">
    <source>
        <dbReference type="Proteomes" id="UP000007879"/>
    </source>
</evidence>
<evidence type="ECO:0000313" key="3">
    <source>
        <dbReference type="EnsemblMetazoa" id="XP_019849416.1"/>
    </source>
</evidence>
<evidence type="ECO:0000256" key="1">
    <source>
        <dbReference type="SAM" id="MobiDB-lite"/>
    </source>
</evidence>
<feature type="signal peptide" evidence="2">
    <location>
        <begin position="1"/>
        <end position="27"/>
    </location>
</feature>
<dbReference type="KEGG" id="aqu:109580553"/>
<keyword evidence="4" id="KW-1185">Reference proteome</keyword>
<dbReference type="EnsemblMetazoa" id="XM_019993857.1">
    <property type="protein sequence ID" value="XP_019849416.1"/>
    <property type="gene ID" value="LOC109580553"/>
</dbReference>
<dbReference type="RefSeq" id="XP_019849416.1">
    <property type="nucleotide sequence ID" value="XM_019993857.1"/>
</dbReference>
<feature type="region of interest" description="Disordered" evidence="1">
    <location>
        <begin position="98"/>
        <end position="158"/>
    </location>
</feature>
<proteinExistence type="predicted"/>
<organism evidence="3 4">
    <name type="scientific">Amphimedon queenslandica</name>
    <name type="common">Sponge</name>
    <dbReference type="NCBI Taxonomy" id="400682"/>
    <lineage>
        <taxon>Eukaryota</taxon>
        <taxon>Metazoa</taxon>
        <taxon>Porifera</taxon>
        <taxon>Demospongiae</taxon>
        <taxon>Heteroscleromorpha</taxon>
        <taxon>Haplosclerida</taxon>
        <taxon>Niphatidae</taxon>
        <taxon>Amphimedon</taxon>
    </lineage>
</organism>
<evidence type="ECO:0000256" key="2">
    <source>
        <dbReference type="SAM" id="SignalP"/>
    </source>
</evidence>
<feature type="compositionally biased region" description="Basic residues" evidence="1">
    <location>
        <begin position="142"/>
        <end position="154"/>
    </location>
</feature>
<dbReference type="Proteomes" id="UP000007879">
    <property type="component" value="Unassembled WGS sequence"/>
</dbReference>
<reference evidence="4" key="1">
    <citation type="journal article" date="2010" name="Nature">
        <title>The Amphimedon queenslandica genome and the evolution of animal complexity.</title>
        <authorList>
            <person name="Srivastava M."/>
            <person name="Simakov O."/>
            <person name="Chapman J."/>
            <person name="Fahey B."/>
            <person name="Gauthier M.E."/>
            <person name="Mitros T."/>
            <person name="Richards G.S."/>
            <person name="Conaco C."/>
            <person name="Dacre M."/>
            <person name="Hellsten U."/>
            <person name="Larroux C."/>
            <person name="Putnam N.H."/>
            <person name="Stanke M."/>
            <person name="Adamska M."/>
            <person name="Darling A."/>
            <person name="Degnan S.M."/>
            <person name="Oakley T.H."/>
            <person name="Plachetzki D.C."/>
            <person name="Zhai Y."/>
            <person name="Adamski M."/>
            <person name="Calcino A."/>
            <person name="Cummins S.F."/>
            <person name="Goodstein D.M."/>
            <person name="Harris C."/>
            <person name="Jackson D.J."/>
            <person name="Leys S.P."/>
            <person name="Shu S."/>
            <person name="Woodcroft B.J."/>
            <person name="Vervoort M."/>
            <person name="Kosik K.S."/>
            <person name="Manning G."/>
            <person name="Degnan B.M."/>
            <person name="Rokhsar D.S."/>
        </authorList>
    </citation>
    <scope>NUCLEOTIDE SEQUENCE [LARGE SCALE GENOMIC DNA]</scope>
</reference>
<dbReference type="AlphaFoldDB" id="A0AAN0IY95"/>
<sequence length="185" mass="20309">MKNEMVGSAALLLCLAYATLIIDVADCIPHDMIYFHGQDYSRFARNIGILPLPPPVLPPPPTNNTCTATCGSDGLKVLNTATCQCICVRGIPAICPSPSPRASTRKTRKSKSKSKSKRRRERSHKTKSRTKYYGCPEYTKNGKLKKPKTPKGRSKSNIIIPSPTTSLCPIGQAIDPRTCQCDFEL</sequence>
<feature type="chain" id="PRO_5042905322" description="Secreted protein" evidence="2">
    <location>
        <begin position="28"/>
        <end position="185"/>
    </location>
</feature>